<dbReference type="SUPFAM" id="SSF161098">
    <property type="entry name" value="MetI-like"/>
    <property type="match status" value="1"/>
</dbReference>
<keyword evidence="2 7" id="KW-0813">Transport</keyword>
<feature type="transmembrane region" description="Helical" evidence="7">
    <location>
        <begin position="79"/>
        <end position="104"/>
    </location>
</feature>
<dbReference type="PANTHER" id="PTHR43386:SF1">
    <property type="entry name" value="D,D-DIPEPTIDE TRANSPORT SYSTEM PERMEASE PROTEIN DDPC-RELATED"/>
    <property type="match status" value="1"/>
</dbReference>
<accession>A0A399LXS3</accession>
<dbReference type="PANTHER" id="PTHR43386">
    <property type="entry name" value="OLIGOPEPTIDE TRANSPORT SYSTEM PERMEASE PROTEIN APPC"/>
    <property type="match status" value="1"/>
</dbReference>
<dbReference type="PROSITE" id="PS50928">
    <property type="entry name" value="ABC_TM1"/>
    <property type="match status" value="1"/>
</dbReference>
<evidence type="ECO:0000256" key="6">
    <source>
        <dbReference type="ARBA" id="ARBA00023136"/>
    </source>
</evidence>
<dbReference type="InterPro" id="IPR025966">
    <property type="entry name" value="OppC_N"/>
</dbReference>
<comment type="caution">
    <text evidence="9">The sequence shown here is derived from an EMBL/GenBank/DDBJ whole genome shotgun (WGS) entry which is preliminary data.</text>
</comment>
<dbReference type="Pfam" id="PF12911">
    <property type="entry name" value="OppC_N"/>
    <property type="match status" value="1"/>
</dbReference>
<dbReference type="Proteomes" id="UP000265875">
    <property type="component" value="Unassembled WGS sequence"/>
</dbReference>
<dbReference type="AlphaFoldDB" id="A0A399LXS3"/>
<dbReference type="InterPro" id="IPR035906">
    <property type="entry name" value="MetI-like_sf"/>
</dbReference>
<organism evidence="9 10">
    <name type="scientific">Pseudomonas monteilii</name>
    <dbReference type="NCBI Taxonomy" id="76759"/>
    <lineage>
        <taxon>Bacteria</taxon>
        <taxon>Pseudomonadati</taxon>
        <taxon>Pseudomonadota</taxon>
        <taxon>Gammaproteobacteria</taxon>
        <taxon>Pseudomonadales</taxon>
        <taxon>Pseudomonadaceae</taxon>
        <taxon>Pseudomonas</taxon>
    </lineage>
</organism>
<dbReference type="EMBL" id="QWLL01000067">
    <property type="protein sequence ID" value="RII74182.1"/>
    <property type="molecule type" value="Genomic_DNA"/>
</dbReference>
<evidence type="ECO:0000256" key="4">
    <source>
        <dbReference type="ARBA" id="ARBA00022692"/>
    </source>
</evidence>
<comment type="subcellular location">
    <subcellularLocation>
        <location evidence="1 7">Cell membrane</location>
        <topology evidence="1 7">Multi-pass membrane protein</topology>
    </subcellularLocation>
</comment>
<keyword evidence="3" id="KW-1003">Cell membrane</keyword>
<gene>
    <name evidence="9" type="ORF">D0894_27600</name>
</gene>
<reference evidence="9 10" key="1">
    <citation type="submission" date="2018-08" db="EMBL/GenBank/DDBJ databases">
        <title>Draft genome sequence of the cyanotroph, Pseudomonas monteilii BCN3.</title>
        <authorList>
            <person name="Jones L.B."/>
            <person name="Kunz D.A."/>
        </authorList>
    </citation>
    <scope>NUCLEOTIDE SEQUENCE [LARGE SCALE GENOMIC DNA]</scope>
    <source>
        <strain evidence="9 10">BCN3</strain>
    </source>
</reference>
<keyword evidence="5 7" id="KW-1133">Transmembrane helix</keyword>
<comment type="similarity">
    <text evidence="7">Belongs to the binding-protein-dependent transport system permease family.</text>
</comment>
<dbReference type="CDD" id="cd06261">
    <property type="entry name" value="TM_PBP2"/>
    <property type="match status" value="1"/>
</dbReference>
<name>A0A399LXS3_9PSED</name>
<evidence type="ECO:0000256" key="1">
    <source>
        <dbReference type="ARBA" id="ARBA00004651"/>
    </source>
</evidence>
<evidence type="ECO:0000256" key="2">
    <source>
        <dbReference type="ARBA" id="ARBA00022448"/>
    </source>
</evidence>
<feature type="transmembrane region" description="Helical" evidence="7">
    <location>
        <begin position="197"/>
        <end position="222"/>
    </location>
</feature>
<evidence type="ECO:0000313" key="10">
    <source>
        <dbReference type="Proteomes" id="UP000265875"/>
    </source>
</evidence>
<dbReference type="RefSeq" id="WP_119371987.1">
    <property type="nucleotide sequence ID" value="NZ_QWLL01000067.1"/>
</dbReference>
<feature type="domain" description="ABC transmembrane type-1" evidence="8">
    <location>
        <begin position="77"/>
        <end position="265"/>
    </location>
</feature>
<evidence type="ECO:0000256" key="7">
    <source>
        <dbReference type="RuleBase" id="RU363032"/>
    </source>
</evidence>
<evidence type="ECO:0000256" key="3">
    <source>
        <dbReference type="ARBA" id="ARBA00022475"/>
    </source>
</evidence>
<evidence type="ECO:0000259" key="8">
    <source>
        <dbReference type="PROSITE" id="PS50928"/>
    </source>
</evidence>
<dbReference type="InterPro" id="IPR050366">
    <property type="entry name" value="BP-dependent_transpt_permease"/>
</dbReference>
<feature type="transmembrane region" description="Helical" evidence="7">
    <location>
        <begin position="243"/>
        <end position="261"/>
    </location>
</feature>
<dbReference type="InterPro" id="IPR000515">
    <property type="entry name" value="MetI-like"/>
</dbReference>
<dbReference type="Gene3D" id="1.10.3720.10">
    <property type="entry name" value="MetI-like"/>
    <property type="match status" value="1"/>
</dbReference>
<dbReference type="GO" id="GO:0055085">
    <property type="term" value="P:transmembrane transport"/>
    <property type="evidence" value="ECO:0007669"/>
    <property type="project" value="InterPro"/>
</dbReference>
<protein>
    <submittedName>
        <fullName evidence="9">ABC transporter permease</fullName>
    </submittedName>
</protein>
<keyword evidence="6 7" id="KW-0472">Membrane</keyword>
<dbReference type="Pfam" id="PF00528">
    <property type="entry name" value="BPD_transp_1"/>
    <property type="match status" value="1"/>
</dbReference>
<evidence type="ECO:0000313" key="9">
    <source>
        <dbReference type="EMBL" id="RII74182.1"/>
    </source>
</evidence>
<keyword evidence="4 7" id="KW-0812">Transmembrane</keyword>
<sequence length="282" mass="30080">MITSTVWQRFLAQRSAVVGASWLLLLSALALAAPWITSGSPWEMAAQPMLGPLQEPGHWLGTDLLGRDLFSGLIYGARVSLAVAALASLATLLVGLVVGAIAGYFGGWLDGVLMRIAEFFQIIPQLVLAVILVAILEPSLGSIVLAISLVAWPAVARLVRAEFLSLRQREFVLAARVLGQSPLAIVFEQILPNALAPLLVTLTFVTATAILTEAALAFLGLGDPEAMSWGYMINASRGLLREAWWMSLLPGLAILFCVLAVNRVGEGLRVAFEPARRSGESV</sequence>
<evidence type="ECO:0000256" key="5">
    <source>
        <dbReference type="ARBA" id="ARBA00022989"/>
    </source>
</evidence>
<proteinExistence type="inferred from homology"/>
<dbReference type="GO" id="GO:0005886">
    <property type="term" value="C:plasma membrane"/>
    <property type="evidence" value="ECO:0007669"/>
    <property type="project" value="UniProtKB-SubCell"/>
</dbReference>